<feature type="binding site" evidence="5">
    <location>
        <position position="129"/>
    </location>
    <ligand>
        <name>Fe cation</name>
        <dbReference type="ChEBI" id="CHEBI:24875"/>
        <note>catalytic</note>
    </ligand>
</feature>
<evidence type="ECO:0000256" key="1">
    <source>
        <dbReference type="ARBA" id="ARBA00006787"/>
    </source>
</evidence>
<dbReference type="HOGENOM" id="CLU_1912187_0_0_1"/>
<evidence type="ECO:0000313" key="6">
    <source>
        <dbReference type="EnsemblProtists" id="EOD30562"/>
    </source>
</evidence>
<dbReference type="GO" id="GO:0016121">
    <property type="term" value="P:carotene catabolic process"/>
    <property type="evidence" value="ECO:0007669"/>
    <property type="project" value="TreeGrafter"/>
</dbReference>
<evidence type="ECO:0000256" key="3">
    <source>
        <dbReference type="ARBA" id="ARBA00023002"/>
    </source>
</evidence>
<reference evidence="6" key="2">
    <citation type="submission" date="2024-10" db="UniProtKB">
        <authorList>
            <consortium name="EnsemblProtists"/>
        </authorList>
    </citation>
    <scope>IDENTIFICATION</scope>
</reference>
<keyword evidence="3" id="KW-0560">Oxidoreductase</keyword>
<organism evidence="6 7">
    <name type="scientific">Emiliania huxleyi (strain CCMP1516)</name>
    <dbReference type="NCBI Taxonomy" id="280463"/>
    <lineage>
        <taxon>Eukaryota</taxon>
        <taxon>Haptista</taxon>
        <taxon>Haptophyta</taxon>
        <taxon>Prymnesiophyceae</taxon>
        <taxon>Isochrysidales</taxon>
        <taxon>Noelaerhabdaceae</taxon>
        <taxon>Emiliania</taxon>
    </lineage>
</organism>
<evidence type="ECO:0000313" key="7">
    <source>
        <dbReference type="Proteomes" id="UP000013827"/>
    </source>
</evidence>
<comment type="similarity">
    <text evidence="1">Belongs to the carotenoid oxygenase family.</text>
</comment>
<dbReference type="PANTHER" id="PTHR10543">
    <property type="entry name" value="BETA-CAROTENE DIOXYGENASE"/>
    <property type="match status" value="1"/>
</dbReference>
<dbReference type="Proteomes" id="UP000013827">
    <property type="component" value="Unassembled WGS sequence"/>
</dbReference>
<protein>
    <recommendedName>
        <fullName evidence="8">Dioxygenase</fullName>
    </recommendedName>
</protein>
<proteinExistence type="inferred from homology"/>
<dbReference type="PaxDb" id="2903-EOD30562"/>
<dbReference type="GO" id="GO:0046872">
    <property type="term" value="F:metal ion binding"/>
    <property type="evidence" value="ECO:0007669"/>
    <property type="project" value="UniProtKB-KW"/>
</dbReference>
<dbReference type="Pfam" id="PF03055">
    <property type="entry name" value="RPE65"/>
    <property type="match status" value="1"/>
</dbReference>
<evidence type="ECO:0000256" key="2">
    <source>
        <dbReference type="ARBA" id="ARBA00022723"/>
    </source>
</evidence>
<evidence type="ECO:0000256" key="4">
    <source>
        <dbReference type="ARBA" id="ARBA00023004"/>
    </source>
</evidence>
<dbReference type="RefSeq" id="XP_005782991.1">
    <property type="nucleotide sequence ID" value="XM_005782934.1"/>
</dbReference>
<evidence type="ECO:0008006" key="8">
    <source>
        <dbReference type="Google" id="ProtNLM"/>
    </source>
</evidence>
<keyword evidence="7" id="KW-1185">Reference proteome</keyword>
<accession>A0A0D3K477</accession>
<name>A0A0D3K477_EMIH1</name>
<dbReference type="GO" id="GO:0010436">
    <property type="term" value="F:carotenoid dioxygenase activity"/>
    <property type="evidence" value="ECO:0007669"/>
    <property type="project" value="TreeGrafter"/>
</dbReference>
<dbReference type="InterPro" id="IPR004294">
    <property type="entry name" value="Carotenoid_Oase"/>
</dbReference>
<comment type="cofactor">
    <cofactor evidence="5">
        <name>Fe(2+)</name>
        <dbReference type="ChEBI" id="CHEBI:29033"/>
    </cofactor>
    <text evidence="5">Binds 1 Fe(2+) ion per subunit.</text>
</comment>
<evidence type="ECO:0000256" key="5">
    <source>
        <dbReference type="PIRSR" id="PIRSR604294-1"/>
    </source>
</evidence>
<dbReference type="AlphaFoldDB" id="A0A0D3K477"/>
<dbReference type="EnsemblProtists" id="EOD30562">
    <property type="protein sequence ID" value="EOD30562"/>
    <property type="gene ID" value="EMIHUDRAFT_48021"/>
</dbReference>
<keyword evidence="2 5" id="KW-0479">Metal-binding</keyword>
<reference evidence="7" key="1">
    <citation type="journal article" date="2013" name="Nature">
        <title>Pan genome of the phytoplankton Emiliania underpins its global distribution.</title>
        <authorList>
            <person name="Read B.A."/>
            <person name="Kegel J."/>
            <person name="Klute M.J."/>
            <person name="Kuo A."/>
            <person name="Lefebvre S.C."/>
            <person name="Maumus F."/>
            <person name="Mayer C."/>
            <person name="Miller J."/>
            <person name="Monier A."/>
            <person name="Salamov A."/>
            <person name="Young J."/>
            <person name="Aguilar M."/>
            <person name="Claverie J.M."/>
            <person name="Frickenhaus S."/>
            <person name="Gonzalez K."/>
            <person name="Herman E.K."/>
            <person name="Lin Y.C."/>
            <person name="Napier J."/>
            <person name="Ogata H."/>
            <person name="Sarno A.F."/>
            <person name="Shmutz J."/>
            <person name="Schroeder D."/>
            <person name="de Vargas C."/>
            <person name="Verret F."/>
            <person name="von Dassow P."/>
            <person name="Valentin K."/>
            <person name="Van de Peer Y."/>
            <person name="Wheeler G."/>
            <person name="Dacks J.B."/>
            <person name="Delwiche C.F."/>
            <person name="Dyhrman S.T."/>
            <person name="Glockner G."/>
            <person name="John U."/>
            <person name="Richards T."/>
            <person name="Worden A.Z."/>
            <person name="Zhang X."/>
            <person name="Grigoriev I.V."/>
            <person name="Allen A.E."/>
            <person name="Bidle K."/>
            <person name="Borodovsky M."/>
            <person name="Bowler C."/>
            <person name="Brownlee C."/>
            <person name="Cock J.M."/>
            <person name="Elias M."/>
            <person name="Gladyshev V.N."/>
            <person name="Groth M."/>
            <person name="Guda C."/>
            <person name="Hadaegh A."/>
            <person name="Iglesias-Rodriguez M.D."/>
            <person name="Jenkins J."/>
            <person name="Jones B.M."/>
            <person name="Lawson T."/>
            <person name="Leese F."/>
            <person name="Lindquist E."/>
            <person name="Lobanov A."/>
            <person name="Lomsadze A."/>
            <person name="Malik S.B."/>
            <person name="Marsh M.E."/>
            <person name="Mackinder L."/>
            <person name="Mock T."/>
            <person name="Mueller-Roeber B."/>
            <person name="Pagarete A."/>
            <person name="Parker M."/>
            <person name="Probert I."/>
            <person name="Quesneville H."/>
            <person name="Raines C."/>
            <person name="Rensing S.A."/>
            <person name="Riano-Pachon D.M."/>
            <person name="Richier S."/>
            <person name="Rokitta S."/>
            <person name="Shiraiwa Y."/>
            <person name="Soanes D.M."/>
            <person name="van der Giezen M."/>
            <person name="Wahlund T.M."/>
            <person name="Williams B."/>
            <person name="Wilson W."/>
            <person name="Wolfe G."/>
            <person name="Wurch L.L."/>
        </authorList>
    </citation>
    <scope>NUCLEOTIDE SEQUENCE</scope>
</reference>
<dbReference type="PANTHER" id="PTHR10543:SF89">
    <property type="entry name" value="CAROTENOID 9,10(9',10')-CLEAVAGE DIOXYGENASE 1"/>
    <property type="match status" value="1"/>
</dbReference>
<keyword evidence="4 5" id="KW-0408">Iron</keyword>
<dbReference type="eggNOG" id="KOG1285">
    <property type="taxonomic scope" value="Eukaryota"/>
</dbReference>
<dbReference type="KEGG" id="ehx:EMIHUDRAFT_48021"/>
<dbReference type="GeneID" id="17275835"/>
<sequence length="133" mass="14438">FKNAPARFERGGIEYAHWLDGDGYVTSLALDDGMATWSARYVRTDAFDNEDASDAVEWRTTFGTQKPGGVLANAMDIKLKSPANTNVMLFGDKLYALWEAGPPYALDPHTLECQGASDLGGRLRLSSSHGALP</sequence>